<feature type="transmembrane region" description="Helical" evidence="7">
    <location>
        <begin position="12"/>
        <end position="32"/>
    </location>
</feature>
<dbReference type="Pfam" id="PF00528">
    <property type="entry name" value="BPD_transp_1"/>
    <property type="match status" value="1"/>
</dbReference>
<gene>
    <name evidence="9" type="ORF">NRE15_06430</name>
</gene>
<feature type="domain" description="ABC transmembrane type-1" evidence="8">
    <location>
        <begin position="72"/>
        <end position="262"/>
    </location>
</feature>
<dbReference type="PANTHER" id="PTHR43744">
    <property type="entry name" value="ABC TRANSPORTER PERMEASE PROTEIN MG189-RELATED-RELATED"/>
    <property type="match status" value="1"/>
</dbReference>
<dbReference type="Gene3D" id="1.10.3720.10">
    <property type="entry name" value="MetI-like"/>
    <property type="match status" value="1"/>
</dbReference>
<dbReference type="EMBL" id="CP102453">
    <property type="protein sequence ID" value="UUX35276.1"/>
    <property type="molecule type" value="Genomic_DNA"/>
</dbReference>
<keyword evidence="6 7" id="KW-0472">Membrane</keyword>
<comment type="similarity">
    <text evidence="7">Belongs to the binding-protein-dependent transport system permease family.</text>
</comment>
<evidence type="ECO:0000313" key="9">
    <source>
        <dbReference type="EMBL" id="UUX35276.1"/>
    </source>
</evidence>
<dbReference type="PROSITE" id="PS50928">
    <property type="entry name" value="ABC_TM1"/>
    <property type="match status" value="1"/>
</dbReference>
<keyword evidence="10" id="KW-1185">Reference proteome</keyword>
<evidence type="ECO:0000256" key="6">
    <source>
        <dbReference type="ARBA" id="ARBA00023136"/>
    </source>
</evidence>
<dbReference type="SUPFAM" id="SSF161098">
    <property type="entry name" value="MetI-like"/>
    <property type="match status" value="1"/>
</dbReference>
<organism evidence="9 10">
    <name type="scientific">Fundicoccus culcitae</name>
    <dbReference type="NCBI Taxonomy" id="2969821"/>
    <lineage>
        <taxon>Bacteria</taxon>
        <taxon>Bacillati</taxon>
        <taxon>Bacillota</taxon>
        <taxon>Bacilli</taxon>
        <taxon>Lactobacillales</taxon>
        <taxon>Aerococcaceae</taxon>
        <taxon>Fundicoccus</taxon>
    </lineage>
</organism>
<evidence type="ECO:0000256" key="5">
    <source>
        <dbReference type="ARBA" id="ARBA00022989"/>
    </source>
</evidence>
<feature type="transmembrane region" description="Helical" evidence="7">
    <location>
        <begin position="183"/>
        <end position="205"/>
    </location>
</feature>
<comment type="subcellular location">
    <subcellularLocation>
        <location evidence="1 7">Cell membrane</location>
        <topology evidence="1 7">Multi-pass membrane protein</topology>
    </subcellularLocation>
</comment>
<evidence type="ECO:0000256" key="2">
    <source>
        <dbReference type="ARBA" id="ARBA00022448"/>
    </source>
</evidence>
<reference evidence="9 10" key="1">
    <citation type="submission" date="2022-08" db="EMBL/GenBank/DDBJ databases">
        <title>Aerococcaceae sp. nov isolated from spoiled eye mask.</title>
        <authorList>
            <person name="Zhou G."/>
            <person name="Xie X.-B."/>
            <person name="Shi Q.-S."/>
            <person name="Wang Y.-S."/>
            <person name="Wen X."/>
            <person name="Peng H."/>
            <person name="Yang X.-J."/>
            <person name="Tao H.-B."/>
            <person name="Huang X.-M."/>
        </authorList>
    </citation>
    <scope>NUCLEOTIDE SEQUENCE [LARGE SCALE GENOMIC DNA]</scope>
    <source>
        <strain evidence="10">DM20194951</strain>
    </source>
</reference>
<evidence type="ECO:0000256" key="4">
    <source>
        <dbReference type="ARBA" id="ARBA00022692"/>
    </source>
</evidence>
<dbReference type="InterPro" id="IPR000515">
    <property type="entry name" value="MetI-like"/>
</dbReference>
<keyword evidence="3" id="KW-1003">Cell membrane</keyword>
<dbReference type="Proteomes" id="UP001315967">
    <property type="component" value="Chromosome"/>
</dbReference>
<proteinExistence type="inferred from homology"/>
<protein>
    <submittedName>
        <fullName evidence="9">Carbohydrate ABC transporter permease</fullName>
    </submittedName>
</protein>
<keyword evidence="2 7" id="KW-0813">Transport</keyword>
<keyword evidence="4 7" id="KW-0812">Transmembrane</keyword>
<dbReference type="RefSeq" id="WP_313794767.1">
    <property type="nucleotide sequence ID" value="NZ_CP102453.1"/>
</dbReference>
<dbReference type="PANTHER" id="PTHR43744:SF12">
    <property type="entry name" value="ABC TRANSPORTER PERMEASE PROTEIN MG189-RELATED"/>
    <property type="match status" value="1"/>
</dbReference>
<evidence type="ECO:0000259" key="8">
    <source>
        <dbReference type="PROSITE" id="PS50928"/>
    </source>
</evidence>
<accession>A0ABY5P940</accession>
<name>A0ABY5P940_9LACT</name>
<feature type="transmembrane region" description="Helical" evidence="7">
    <location>
        <begin position="76"/>
        <end position="95"/>
    </location>
</feature>
<dbReference type="CDD" id="cd06261">
    <property type="entry name" value="TM_PBP2"/>
    <property type="match status" value="1"/>
</dbReference>
<evidence type="ECO:0000256" key="7">
    <source>
        <dbReference type="RuleBase" id="RU363032"/>
    </source>
</evidence>
<feature type="transmembrane region" description="Helical" evidence="7">
    <location>
        <begin position="241"/>
        <end position="262"/>
    </location>
</feature>
<feature type="transmembrane region" description="Helical" evidence="7">
    <location>
        <begin position="107"/>
        <end position="130"/>
    </location>
</feature>
<dbReference type="InterPro" id="IPR035906">
    <property type="entry name" value="MetI-like_sf"/>
</dbReference>
<keyword evidence="5 7" id="KW-1133">Transmembrane helix</keyword>
<evidence type="ECO:0000256" key="1">
    <source>
        <dbReference type="ARBA" id="ARBA00004651"/>
    </source>
</evidence>
<sequence>MGKNSSKSFKFITYLILFIGVVVSLFPFYWMVVLSSKENREVFQTPPSFTLGNELINNIMTVFQETNFVNAFFNTLYVATVQTVLILIFATLAGFSFAKLKFKGKKLFFNILMATMMIPGQLNIIPQFFLMDRLGWVGSYKALIIPGMVNAFGIFWIKQYCEEGIHDSLIESARIDGATTFQILNKIVVPIIRPALSFLALYSFMGAWNDYMWPLIILNDESKYTLQLALTQLQGLYTTNYPLVITGSLLSVLPIVIIFVIFSKQLIAGISDGAIKG</sequence>
<feature type="transmembrane region" description="Helical" evidence="7">
    <location>
        <begin position="136"/>
        <end position="157"/>
    </location>
</feature>
<evidence type="ECO:0000313" key="10">
    <source>
        <dbReference type="Proteomes" id="UP001315967"/>
    </source>
</evidence>
<evidence type="ECO:0000256" key="3">
    <source>
        <dbReference type="ARBA" id="ARBA00022475"/>
    </source>
</evidence>